<feature type="non-terminal residue" evidence="2">
    <location>
        <position position="1"/>
    </location>
</feature>
<proteinExistence type="predicted"/>
<keyword evidence="2" id="KW-0418">Kinase</keyword>
<dbReference type="InterPro" id="IPR052945">
    <property type="entry name" value="Mitotic_Regulator"/>
</dbReference>
<dbReference type="GO" id="GO:0004672">
    <property type="term" value="F:protein kinase activity"/>
    <property type="evidence" value="ECO:0007669"/>
    <property type="project" value="InterPro"/>
</dbReference>
<feature type="domain" description="Protein kinase" evidence="1">
    <location>
        <begin position="496"/>
        <end position="757"/>
    </location>
</feature>
<dbReference type="Gene3D" id="1.10.510.10">
    <property type="entry name" value="Transferase(Phosphotransferase) domain 1"/>
    <property type="match status" value="1"/>
</dbReference>
<dbReference type="InterPro" id="IPR006597">
    <property type="entry name" value="Sel1-like"/>
</dbReference>
<dbReference type="GO" id="GO:0005524">
    <property type="term" value="F:ATP binding"/>
    <property type="evidence" value="ECO:0007669"/>
    <property type="project" value="InterPro"/>
</dbReference>
<dbReference type="OrthoDB" id="6718656at2759"/>
<dbReference type="InterPro" id="IPR011990">
    <property type="entry name" value="TPR-like_helical_dom_sf"/>
</dbReference>
<name>A0A397S379_9GLOM</name>
<dbReference type="PROSITE" id="PS50011">
    <property type="entry name" value="PROTEIN_KINASE_DOM"/>
    <property type="match status" value="1"/>
</dbReference>
<comment type="caution">
    <text evidence="2">The sequence shown here is derived from an EMBL/GenBank/DDBJ whole genome shotgun (WGS) entry which is preliminary data.</text>
</comment>
<dbReference type="STRING" id="658196.A0A397S379"/>
<gene>
    <name evidence="2" type="ORF">C1645_838722</name>
</gene>
<dbReference type="InterPro" id="IPR011009">
    <property type="entry name" value="Kinase-like_dom_sf"/>
</dbReference>
<evidence type="ECO:0000313" key="3">
    <source>
        <dbReference type="Proteomes" id="UP000265703"/>
    </source>
</evidence>
<reference evidence="2 3" key="1">
    <citation type="submission" date="2018-06" db="EMBL/GenBank/DDBJ databases">
        <title>Comparative genomics reveals the genomic features of Rhizophagus irregularis, R. cerebriforme, R. diaphanum and Gigaspora rosea, and their symbiotic lifestyle signature.</title>
        <authorList>
            <person name="Morin E."/>
            <person name="San Clemente H."/>
            <person name="Chen E.C.H."/>
            <person name="De La Providencia I."/>
            <person name="Hainaut M."/>
            <person name="Kuo A."/>
            <person name="Kohler A."/>
            <person name="Murat C."/>
            <person name="Tang N."/>
            <person name="Roy S."/>
            <person name="Loubradou J."/>
            <person name="Henrissat B."/>
            <person name="Grigoriev I.V."/>
            <person name="Corradi N."/>
            <person name="Roux C."/>
            <person name="Martin F.M."/>
        </authorList>
    </citation>
    <scope>NUCLEOTIDE SEQUENCE [LARGE SCALE GENOMIC DNA]</scope>
    <source>
        <strain evidence="2 3">DAOM 227022</strain>
    </source>
</reference>
<dbReference type="Pfam" id="PF07714">
    <property type="entry name" value="PK_Tyr_Ser-Thr"/>
    <property type="match status" value="1"/>
</dbReference>
<dbReference type="InterPro" id="IPR001245">
    <property type="entry name" value="Ser-Thr/Tyr_kinase_cat_dom"/>
</dbReference>
<sequence length="793" mass="91889">KAIYWYHKAAENGNKNAYYNLGLCYENGTGTEKDIIRAFEWFIKSAKQGHTNAQSKLGTCYENGIGTKKDENKAFYWYQKAAKNENEFAQNKLYLCYEDGIGTRKDKAKAIYWYWKLLAENGTEDNENAQYNLGLCYENGTGIEKDEVKAFEWYQKAAEGKNKNEYAQYNLGLCYDNGIGTKIDKTRAIYWYWKSEENKNKYARYNSDGIIEKDEASDIYWNWRLLAENGNEAAQYDLGLCYEIGYGIKKDEAKAFYWYQKAAENKNRNAYYNLGLYYENGTGIKKDEAKAFYYYQKAAEYKNINAYYNLGLCYKNGTGINRDEAKAFYWYRKAAENGNKKAQYNLGLFYENGTGTKKNKTNAFYWYQKAAENGNKIAQYNLGLHYENGTGIEKDEVKAFEWFKKSAKQGYTDAQSKLSLFYKNGIGIKKDEAKSTYWYIKATVNENKDEICTKKDDTEAFEWVNEIAEKDCENATEWIKNALKYKRVKLIPYNELTNAVSLHAGGFGHITKSFWSKTNNYVVCKKLTNTTDIKYGLLDAFIHELKIHLHLDYSDRIIRCLGISLDQKTNEYLLIMQYADNGDLQNYLKNNFKNLTWNDKKKLAFQIADGLNYLHNENVLHRDLHSKNIVIHENNAKITDFGISKIQSNQSSTVYIGNFGVIAYMEPKRLLDPKFPYTKSSDIYSFGVLMWEISSGYPPFKESDNVLALAVSINAGIREVIIPNTPNEYEKLYKNCWNQEPEQRPTINEILNEFEIMDFGINVKNKLIKESNDLTSESISSSDLSLDLCIKQS</sequence>
<protein>
    <submittedName>
        <fullName evidence="2">Kinase-like domain-containing protein</fullName>
    </submittedName>
</protein>
<dbReference type="SMART" id="SM00671">
    <property type="entry name" value="SEL1"/>
    <property type="match status" value="11"/>
</dbReference>
<dbReference type="PANTHER" id="PTHR43628">
    <property type="entry name" value="ACTIVATOR OF C KINASE PROTEIN 1-RELATED"/>
    <property type="match status" value="1"/>
</dbReference>
<accession>A0A397S379</accession>
<dbReference type="InterPro" id="IPR000719">
    <property type="entry name" value="Prot_kinase_dom"/>
</dbReference>
<dbReference type="EMBL" id="QKYT01000971">
    <property type="protein sequence ID" value="RIA80428.1"/>
    <property type="molecule type" value="Genomic_DNA"/>
</dbReference>
<dbReference type="PRINTS" id="PR00109">
    <property type="entry name" value="TYRKINASE"/>
</dbReference>
<dbReference type="SUPFAM" id="SSF81901">
    <property type="entry name" value="HCP-like"/>
    <property type="match status" value="4"/>
</dbReference>
<dbReference type="Gene3D" id="1.25.40.10">
    <property type="entry name" value="Tetratricopeptide repeat domain"/>
    <property type="match status" value="3"/>
</dbReference>
<dbReference type="PANTHER" id="PTHR43628:SF1">
    <property type="entry name" value="CHITIN SYNTHASE REGULATORY FACTOR 2-RELATED"/>
    <property type="match status" value="1"/>
</dbReference>
<keyword evidence="3" id="KW-1185">Reference proteome</keyword>
<dbReference type="Pfam" id="PF08238">
    <property type="entry name" value="Sel1"/>
    <property type="match status" value="13"/>
</dbReference>
<dbReference type="SUPFAM" id="SSF56112">
    <property type="entry name" value="Protein kinase-like (PK-like)"/>
    <property type="match status" value="1"/>
</dbReference>
<evidence type="ECO:0000313" key="2">
    <source>
        <dbReference type="EMBL" id="RIA80428.1"/>
    </source>
</evidence>
<organism evidence="2 3">
    <name type="scientific">Glomus cerebriforme</name>
    <dbReference type="NCBI Taxonomy" id="658196"/>
    <lineage>
        <taxon>Eukaryota</taxon>
        <taxon>Fungi</taxon>
        <taxon>Fungi incertae sedis</taxon>
        <taxon>Mucoromycota</taxon>
        <taxon>Glomeromycotina</taxon>
        <taxon>Glomeromycetes</taxon>
        <taxon>Glomerales</taxon>
        <taxon>Glomeraceae</taxon>
        <taxon>Glomus</taxon>
    </lineage>
</organism>
<dbReference type="Proteomes" id="UP000265703">
    <property type="component" value="Unassembled WGS sequence"/>
</dbReference>
<evidence type="ECO:0000259" key="1">
    <source>
        <dbReference type="PROSITE" id="PS50011"/>
    </source>
</evidence>
<keyword evidence="2" id="KW-0808">Transferase</keyword>
<dbReference type="AlphaFoldDB" id="A0A397S379"/>